<dbReference type="PANTHER" id="PTHR45828">
    <property type="entry name" value="CYTOCHROME B561/FERRIC REDUCTASE TRANSMEMBRANE"/>
    <property type="match status" value="1"/>
</dbReference>
<keyword evidence="12" id="KW-1185">Reference proteome</keyword>
<dbReference type="GO" id="GO:0042742">
    <property type="term" value="P:defense response to bacterium"/>
    <property type="evidence" value="ECO:0007669"/>
    <property type="project" value="UniProtKB-KW"/>
</dbReference>
<dbReference type="GO" id="GO:0016020">
    <property type="term" value="C:membrane"/>
    <property type="evidence" value="ECO:0007669"/>
    <property type="project" value="TreeGrafter"/>
</dbReference>
<evidence type="ECO:0000259" key="10">
    <source>
        <dbReference type="Pfam" id="PF02014"/>
    </source>
</evidence>
<evidence type="ECO:0000256" key="8">
    <source>
        <dbReference type="ARBA" id="ARBA00023022"/>
    </source>
</evidence>
<evidence type="ECO:0000256" key="3">
    <source>
        <dbReference type="ARBA" id="ARBA00022525"/>
    </source>
</evidence>
<dbReference type="OrthoDB" id="5947053at2759"/>
<evidence type="ECO:0000256" key="5">
    <source>
        <dbReference type="ARBA" id="ARBA00022588"/>
    </source>
</evidence>
<dbReference type="EMBL" id="MU826842">
    <property type="protein sequence ID" value="KAJ7371728.1"/>
    <property type="molecule type" value="Genomic_DNA"/>
</dbReference>
<evidence type="ECO:0000256" key="2">
    <source>
        <dbReference type="ARBA" id="ARBA00008501"/>
    </source>
</evidence>
<evidence type="ECO:0000313" key="12">
    <source>
        <dbReference type="Proteomes" id="UP001163046"/>
    </source>
</evidence>
<dbReference type="Pfam" id="PF02014">
    <property type="entry name" value="Reeler"/>
    <property type="match status" value="1"/>
</dbReference>
<evidence type="ECO:0000256" key="6">
    <source>
        <dbReference type="ARBA" id="ARBA00022729"/>
    </source>
</evidence>
<dbReference type="PANTHER" id="PTHR45828:SF9">
    <property type="entry name" value="CELL WALL INTEGRITY AND STRESS RESPONSE COMPONENT 4-LIKE-RELATED"/>
    <property type="match status" value="1"/>
</dbReference>
<evidence type="ECO:0000256" key="9">
    <source>
        <dbReference type="SAM" id="Phobius"/>
    </source>
</evidence>
<keyword evidence="8" id="KW-0044">Antibiotic</keyword>
<keyword evidence="9" id="KW-0812">Transmembrane</keyword>
<evidence type="ECO:0000256" key="7">
    <source>
        <dbReference type="ARBA" id="ARBA00022859"/>
    </source>
</evidence>
<sequence>MKDWYPNVKRQSSAAPYVLNVSDESGNFNRWSWQSPTYGSKTVQTVRLSGLMSGNGTEKFIGFLITAKNEFDDEVNGNFISPFPAGASRMECKDEQTSQMIEVVKNSTSGNWSSIEIKWMAPEKHPGGKITISASVVKEHGVYWDGISVTLDHHCSGPRCANSCPNDVYAKTKFGCTTCKCAGAAISGNLLVLLFAALSLVFYFMINWDNCRINWKPE</sequence>
<dbReference type="GO" id="GO:0045087">
    <property type="term" value="P:innate immune response"/>
    <property type="evidence" value="ECO:0007669"/>
    <property type="project" value="UniProtKB-KW"/>
</dbReference>
<keyword evidence="7" id="KW-0391">Immunity</keyword>
<evidence type="ECO:0000256" key="4">
    <source>
        <dbReference type="ARBA" id="ARBA00022529"/>
    </source>
</evidence>
<accession>A0A9X0CRN8</accession>
<feature type="domain" description="Reelin" evidence="10">
    <location>
        <begin position="11"/>
        <end position="144"/>
    </location>
</feature>
<dbReference type="Gene3D" id="2.60.40.4060">
    <property type="entry name" value="Reeler domain"/>
    <property type="match status" value="1"/>
</dbReference>
<protein>
    <recommendedName>
        <fullName evidence="10">Reelin domain-containing protein</fullName>
    </recommendedName>
</protein>
<keyword evidence="4" id="KW-0929">Antimicrobial</keyword>
<dbReference type="InterPro" id="IPR002861">
    <property type="entry name" value="Reeler_dom"/>
</dbReference>
<dbReference type="Proteomes" id="UP001163046">
    <property type="component" value="Unassembled WGS sequence"/>
</dbReference>
<keyword evidence="6" id="KW-0732">Signal</keyword>
<feature type="transmembrane region" description="Helical" evidence="9">
    <location>
        <begin position="186"/>
        <end position="206"/>
    </location>
</feature>
<comment type="subcellular location">
    <subcellularLocation>
        <location evidence="1">Secreted</location>
    </subcellularLocation>
</comment>
<keyword evidence="5" id="KW-0399">Innate immunity</keyword>
<reference evidence="11" key="1">
    <citation type="submission" date="2023-01" db="EMBL/GenBank/DDBJ databases">
        <title>Genome assembly of the deep-sea coral Lophelia pertusa.</title>
        <authorList>
            <person name="Herrera S."/>
            <person name="Cordes E."/>
        </authorList>
    </citation>
    <scope>NUCLEOTIDE SEQUENCE</scope>
    <source>
        <strain evidence="11">USNM1676648</strain>
        <tissue evidence="11">Polyp</tissue>
    </source>
</reference>
<evidence type="ECO:0000256" key="1">
    <source>
        <dbReference type="ARBA" id="ARBA00004613"/>
    </source>
</evidence>
<keyword evidence="9" id="KW-1133">Transmembrane helix</keyword>
<dbReference type="GO" id="GO:0005576">
    <property type="term" value="C:extracellular region"/>
    <property type="evidence" value="ECO:0007669"/>
    <property type="project" value="UniProtKB-SubCell"/>
</dbReference>
<organism evidence="11 12">
    <name type="scientific">Desmophyllum pertusum</name>
    <dbReference type="NCBI Taxonomy" id="174260"/>
    <lineage>
        <taxon>Eukaryota</taxon>
        <taxon>Metazoa</taxon>
        <taxon>Cnidaria</taxon>
        <taxon>Anthozoa</taxon>
        <taxon>Hexacorallia</taxon>
        <taxon>Scleractinia</taxon>
        <taxon>Caryophylliina</taxon>
        <taxon>Caryophylliidae</taxon>
        <taxon>Desmophyllum</taxon>
    </lineage>
</organism>
<dbReference type="AlphaFoldDB" id="A0A9X0CRN8"/>
<keyword evidence="9" id="KW-0472">Membrane</keyword>
<dbReference type="CDD" id="cd08544">
    <property type="entry name" value="Reeler"/>
    <property type="match status" value="1"/>
</dbReference>
<evidence type="ECO:0000313" key="11">
    <source>
        <dbReference type="EMBL" id="KAJ7371728.1"/>
    </source>
</evidence>
<comment type="caution">
    <text evidence="11">The sequence shown here is derived from an EMBL/GenBank/DDBJ whole genome shotgun (WGS) entry which is preliminary data.</text>
</comment>
<proteinExistence type="inferred from homology"/>
<gene>
    <name evidence="11" type="ORF">OS493_023063</name>
</gene>
<name>A0A9X0CRN8_9CNID</name>
<dbReference type="InterPro" id="IPR051237">
    <property type="entry name" value="Ferric-chelate_Red/DefProt"/>
</dbReference>
<dbReference type="InterPro" id="IPR042307">
    <property type="entry name" value="Reeler_sf"/>
</dbReference>
<keyword evidence="3" id="KW-0964">Secreted</keyword>
<comment type="similarity">
    <text evidence="2">Belongs to the insect defense protein family.</text>
</comment>